<dbReference type="InterPro" id="IPR000315">
    <property type="entry name" value="Znf_B-box"/>
</dbReference>
<dbReference type="Gene3D" id="3.30.160.60">
    <property type="entry name" value="Classic Zinc Finger"/>
    <property type="match status" value="1"/>
</dbReference>
<dbReference type="SMART" id="SM00504">
    <property type="entry name" value="Ubox"/>
    <property type="match status" value="1"/>
</dbReference>
<accession>A0A9D4B746</accession>
<dbReference type="SUPFAM" id="SSF57845">
    <property type="entry name" value="B-box zinc-binding domain"/>
    <property type="match status" value="1"/>
</dbReference>
<dbReference type="EMBL" id="JAHDVG010000466">
    <property type="protein sequence ID" value="KAH1182669.1"/>
    <property type="molecule type" value="Genomic_DNA"/>
</dbReference>
<evidence type="ECO:0000259" key="6">
    <source>
        <dbReference type="PROSITE" id="PS50089"/>
    </source>
</evidence>
<dbReference type="SUPFAM" id="SSF57850">
    <property type="entry name" value="RING/U-box"/>
    <property type="match status" value="1"/>
</dbReference>
<evidence type="ECO:0000313" key="8">
    <source>
        <dbReference type="EMBL" id="KAH1182669.1"/>
    </source>
</evidence>
<gene>
    <name evidence="8" type="ORF">KIL84_004161</name>
</gene>
<dbReference type="InterPro" id="IPR013083">
    <property type="entry name" value="Znf_RING/FYVE/PHD"/>
</dbReference>
<protein>
    <submittedName>
        <fullName evidence="8">Uncharacterized protein</fullName>
    </submittedName>
</protein>
<dbReference type="GO" id="GO:0016567">
    <property type="term" value="P:protein ubiquitination"/>
    <property type="evidence" value="ECO:0007669"/>
    <property type="project" value="InterPro"/>
</dbReference>
<dbReference type="Gene3D" id="3.10.100.10">
    <property type="entry name" value="Mannose-Binding Protein A, subunit A"/>
    <property type="match status" value="1"/>
</dbReference>
<dbReference type="GO" id="GO:0004842">
    <property type="term" value="F:ubiquitin-protein transferase activity"/>
    <property type="evidence" value="ECO:0007669"/>
    <property type="project" value="InterPro"/>
</dbReference>
<feature type="transmembrane region" description="Helical" evidence="5">
    <location>
        <begin position="213"/>
        <end position="234"/>
    </location>
</feature>
<dbReference type="GO" id="GO:0008270">
    <property type="term" value="F:zinc ion binding"/>
    <property type="evidence" value="ECO:0007669"/>
    <property type="project" value="UniProtKB-KW"/>
</dbReference>
<feature type="non-terminal residue" evidence="8">
    <location>
        <position position="1"/>
    </location>
</feature>
<dbReference type="Pfam" id="PF00643">
    <property type="entry name" value="zf-B_box"/>
    <property type="match status" value="1"/>
</dbReference>
<dbReference type="Gene3D" id="3.30.40.10">
    <property type="entry name" value="Zinc/RING finger domain, C3HC4 (zinc finger)"/>
    <property type="match status" value="1"/>
</dbReference>
<dbReference type="InterPro" id="IPR050143">
    <property type="entry name" value="TRIM/RBCC"/>
</dbReference>
<dbReference type="InterPro" id="IPR016186">
    <property type="entry name" value="C-type_lectin-like/link_sf"/>
</dbReference>
<feature type="domain" description="RING-type" evidence="6">
    <location>
        <begin position="17"/>
        <end position="57"/>
    </location>
</feature>
<sequence>AMSATYPVNELRDELVCAICLEPFKDPVILDCGHNYCQACITGSWGASGTGLCPQCRKPLPEAALRPNKQLEAVVGIARDLEGECKKHQEVLKLFCKKDRTLICRVCRESREHRAHTVIPIEAAAEELKVQLLSHRARVQRVRDERGGRAAAEERECQTLLDNKCTSDSCQKQEVVPTDRQNNVTDFLNVEPEGDIGHWFDSMLRRRGAWKPVAAVVAAVLLAVLLTAVIVGSVSKASVTPPNCPTACCPENWIGYQGKCYLFSEDEADWTSSQHFCSSHGVSLAWLDTLQEKVMKF</sequence>
<evidence type="ECO:0000256" key="5">
    <source>
        <dbReference type="SAM" id="Phobius"/>
    </source>
</evidence>
<comment type="caution">
    <text evidence="8">The sequence shown here is derived from an EMBL/GenBank/DDBJ whole genome shotgun (WGS) entry which is preliminary data.</text>
</comment>
<dbReference type="InterPro" id="IPR016187">
    <property type="entry name" value="CTDL_fold"/>
</dbReference>
<evidence type="ECO:0000256" key="2">
    <source>
        <dbReference type="ARBA" id="ARBA00022771"/>
    </source>
</evidence>
<keyword evidence="9" id="KW-1185">Reference proteome</keyword>
<keyword evidence="1" id="KW-0479">Metal-binding</keyword>
<keyword evidence="5" id="KW-0812">Transmembrane</keyword>
<dbReference type="SMART" id="SM00336">
    <property type="entry name" value="BBOX"/>
    <property type="match status" value="1"/>
</dbReference>
<keyword evidence="5" id="KW-0472">Membrane</keyword>
<dbReference type="PROSITE" id="PS00518">
    <property type="entry name" value="ZF_RING_1"/>
    <property type="match status" value="1"/>
</dbReference>
<proteinExistence type="predicted"/>
<dbReference type="SUPFAM" id="SSF56436">
    <property type="entry name" value="C-type lectin-like"/>
    <property type="match status" value="1"/>
</dbReference>
<dbReference type="PANTHER" id="PTHR24103">
    <property type="entry name" value="E3 UBIQUITIN-PROTEIN LIGASE TRIM"/>
    <property type="match status" value="1"/>
</dbReference>
<evidence type="ECO:0000256" key="3">
    <source>
        <dbReference type="ARBA" id="ARBA00022833"/>
    </source>
</evidence>
<dbReference type="Pfam" id="PF13445">
    <property type="entry name" value="zf-RING_UBOX"/>
    <property type="match status" value="1"/>
</dbReference>
<dbReference type="Proteomes" id="UP000827986">
    <property type="component" value="Unassembled WGS sequence"/>
</dbReference>
<dbReference type="PROSITE" id="PS50089">
    <property type="entry name" value="ZF_RING_2"/>
    <property type="match status" value="1"/>
</dbReference>
<dbReference type="InterPro" id="IPR001841">
    <property type="entry name" value="Znf_RING"/>
</dbReference>
<organism evidence="8 9">
    <name type="scientific">Mauremys mutica</name>
    <name type="common">yellowpond turtle</name>
    <dbReference type="NCBI Taxonomy" id="74926"/>
    <lineage>
        <taxon>Eukaryota</taxon>
        <taxon>Metazoa</taxon>
        <taxon>Chordata</taxon>
        <taxon>Craniata</taxon>
        <taxon>Vertebrata</taxon>
        <taxon>Euteleostomi</taxon>
        <taxon>Archelosauria</taxon>
        <taxon>Testudinata</taxon>
        <taxon>Testudines</taxon>
        <taxon>Cryptodira</taxon>
        <taxon>Durocryptodira</taxon>
        <taxon>Testudinoidea</taxon>
        <taxon>Geoemydidae</taxon>
        <taxon>Geoemydinae</taxon>
        <taxon>Mauremys</taxon>
    </lineage>
</organism>
<name>A0A9D4B746_9SAUR</name>
<dbReference type="InterPro" id="IPR003613">
    <property type="entry name" value="Ubox_domain"/>
</dbReference>
<dbReference type="CDD" id="cd19762">
    <property type="entry name" value="Bbox2_TRIM7-like"/>
    <property type="match status" value="1"/>
</dbReference>
<evidence type="ECO:0000259" key="7">
    <source>
        <dbReference type="PROSITE" id="PS50119"/>
    </source>
</evidence>
<evidence type="ECO:0000256" key="1">
    <source>
        <dbReference type="ARBA" id="ARBA00022723"/>
    </source>
</evidence>
<dbReference type="InterPro" id="IPR027370">
    <property type="entry name" value="Znf-RING_euk"/>
</dbReference>
<dbReference type="PROSITE" id="PS50119">
    <property type="entry name" value="ZF_BBOX"/>
    <property type="match status" value="1"/>
</dbReference>
<keyword evidence="2 4" id="KW-0863">Zinc-finger</keyword>
<keyword evidence="5" id="KW-1133">Transmembrane helix</keyword>
<dbReference type="InterPro" id="IPR017907">
    <property type="entry name" value="Znf_RING_CS"/>
</dbReference>
<evidence type="ECO:0000256" key="4">
    <source>
        <dbReference type="PROSITE-ProRule" id="PRU00024"/>
    </source>
</evidence>
<keyword evidence="3" id="KW-0862">Zinc</keyword>
<dbReference type="AlphaFoldDB" id="A0A9D4B746"/>
<reference evidence="8" key="1">
    <citation type="submission" date="2021-09" db="EMBL/GenBank/DDBJ databases">
        <title>The genome of Mauremys mutica provides insights into the evolution of semi-aquatic lifestyle.</title>
        <authorList>
            <person name="Gong S."/>
            <person name="Gao Y."/>
        </authorList>
    </citation>
    <scope>NUCLEOTIDE SEQUENCE</scope>
    <source>
        <strain evidence="8">MM-2020</strain>
        <tissue evidence="8">Muscle</tissue>
    </source>
</reference>
<evidence type="ECO:0000313" key="9">
    <source>
        <dbReference type="Proteomes" id="UP000827986"/>
    </source>
</evidence>
<feature type="domain" description="B box-type" evidence="7">
    <location>
        <begin position="85"/>
        <end position="121"/>
    </location>
</feature>
<dbReference type="SMART" id="SM00184">
    <property type="entry name" value="RING"/>
    <property type="match status" value="1"/>
</dbReference>